<feature type="compositionally biased region" description="Basic and acidic residues" evidence="1">
    <location>
        <begin position="14"/>
        <end position="32"/>
    </location>
</feature>
<proteinExistence type="predicted"/>
<feature type="region of interest" description="Disordered" evidence="1">
    <location>
        <begin position="1"/>
        <end position="94"/>
    </location>
</feature>
<evidence type="ECO:0000256" key="1">
    <source>
        <dbReference type="SAM" id="MobiDB-lite"/>
    </source>
</evidence>
<dbReference type="EMBL" id="JAZHXJ010003564">
    <property type="protein sequence ID" value="KAL1835069.1"/>
    <property type="molecule type" value="Genomic_DNA"/>
</dbReference>
<organism evidence="2 3">
    <name type="scientific">Phialemonium thermophilum</name>
    <dbReference type="NCBI Taxonomy" id="223376"/>
    <lineage>
        <taxon>Eukaryota</taxon>
        <taxon>Fungi</taxon>
        <taxon>Dikarya</taxon>
        <taxon>Ascomycota</taxon>
        <taxon>Pezizomycotina</taxon>
        <taxon>Sordariomycetes</taxon>
        <taxon>Sordariomycetidae</taxon>
        <taxon>Cephalothecales</taxon>
        <taxon>Cephalothecaceae</taxon>
        <taxon>Phialemonium</taxon>
    </lineage>
</organism>
<name>A0ABR3UZM2_9PEZI</name>
<sequence length="94" mass="10620">MRYSKPCLAPVFHNRHEEQQKRDTVERRDRQKTSPSPTACGAGPGTDPARRGRTPGRPAASAADRPRGWAEAARRRRRSWGRAKGWGTRTRRTG</sequence>
<gene>
    <name evidence="2" type="ORF">VTK73DRAFT_6329</name>
</gene>
<accession>A0ABR3UZM2</accession>
<protein>
    <submittedName>
        <fullName evidence="2">Uncharacterized protein</fullName>
    </submittedName>
</protein>
<dbReference type="Proteomes" id="UP001586593">
    <property type="component" value="Unassembled WGS sequence"/>
</dbReference>
<evidence type="ECO:0000313" key="2">
    <source>
        <dbReference type="EMBL" id="KAL1835069.1"/>
    </source>
</evidence>
<keyword evidence="3" id="KW-1185">Reference proteome</keyword>
<evidence type="ECO:0000313" key="3">
    <source>
        <dbReference type="Proteomes" id="UP001586593"/>
    </source>
</evidence>
<comment type="caution">
    <text evidence="2">The sequence shown here is derived from an EMBL/GenBank/DDBJ whole genome shotgun (WGS) entry which is preliminary data.</text>
</comment>
<reference evidence="2 3" key="1">
    <citation type="journal article" date="2024" name="Commun. Biol.">
        <title>Comparative genomic analysis of thermophilic fungi reveals convergent evolutionary adaptations and gene losses.</title>
        <authorList>
            <person name="Steindorff A.S."/>
            <person name="Aguilar-Pontes M.V."/>
            <person name="Robinson A.J."/>
            <person name="Andreopoulos B."/>
            <person name="LaButti K."/>
            <person name="Kuo A."/>
            <person name="Mondo S."/>
            <person name="Riley R."/>
            <person name="Otillar R."/>
            <person name="Haridas S."/>
            <person name="Lipzen A."/>
            <person name="Grimwood J."/>
            <person name="Schmutz J."/>
            <person name="Clum A."/>
            <person name="Reid I.D."/>
            <person name="Moisan M.C."/>
            <person name="Butler G."/>
            <person name="Nguyen T.T.M."/>
            <person name="Dewar K."/>
            <person name="Conant G."/>
            <person name="Drula E."/>
            <person name="Henrissat B."/>
            <person name="Hansel C."/>
            <person name="Singer S."/>
            <person name="Hutchinson M.I."/>
            <person name="de Vries R.P."/>
            <person name="Natvig D.O."/>
            <person name="Powell A.J."/>
            <person name="Tsang A."/>
            <person name="Grigoriev I.V."/>
        </authorList>
    </citation>
    <scope>NUCLEOTIDE SEQUENCE [LARGE SCALE GENOMIC DNA]</scope>
    <source>
        <strain evidence="2 3">ATCC 24622</strain>
    </source>
</reference>